<name>A0ABS7K4I2_9BACI</name>
<organism evidence="3 4">
    <name type="scientific">Mesobacillus maritimus</name>
    <dbReference type="NCBI Taxonomy" id="1643336"/>
    <lineage>
        <taxon>Bacteria</taxon>
        <taxon>Bacillati</taxon>
        <taxon>Bacillota</taxon>
        <taxon>Bacilli</taxon>
        <taxon>Bacillales</taxon>
        <taxon>Bacillaceae</taxon>
        <taxon>Mesobacillus</taxon>
    </lineage>
</organism>
<dbReference type="EMBL" id="JACWFH010000011">
    <property type="protein sequence ID" value="MBY0097164.1"/>
    <property type="molecule type" value="Genomic_DNA"/>
</dbReference>
<accession>A0ABS7K4I2</accession>
<keyword evidence="4" id="KW-1185">Reference proteome</keyword>
<gene>
    <name evidence="3" type="ORF">H0185_10105</name>
</gene>
<evidence type="ECO:0000256" key="2">
    <source>
        <dbReference type="SAM" id="MobiDB-lite"/>
    </source>
</evidence>
<evidence type="ECO:0000256" key="1">
    <source>
        <dbReference type="SAM" id="Coils"/>
    </source>
</evidence>
<sequence>MDFRQQGQVQGFPGFPGGGFPGGGFPGGGFPGGGFPGGGFPGGGGNVDRRLDQLERQLQRTDRRLDQLERRVDRIERRLGIGSSRPEFDYGTYY</sequence>
<feature type="coiled-coil region" evidence="1">
    <location>
        <begin position="51"/>
        <end position="78"/>
    </location>
</feature>
<keyword evidence="1" id="KW-0175">Coiled coil</keyword>
<proteinExistence type="predicted"/>
<protein>
    <submittedName>
        <fullName evidence="3">Uncharacterized protein</fullName>
    </submittedName>
</protein>
<reference evidence="3 4" key="1">
    <citation type="submission" date="2020-07" db="EMBL/GenBank/DDBJ databases">
        <title>Fungal Genomes of the International Space Station.</title>
        <authorList>
            <person name="Seuylemezian A."/>
            <person name="Singh N.K."/>
            <person name="Wood J."/>
            <person name="Venkateswaran K."/>
        </authorList>
    </citation>
    <scope>NUCLEOTIDE SEQUENCE [LARGE SCALE GENOMIC DNA]</scope>
    <source>
        <strain evidence="3 4">PL-B2</strain>
    </source>
</reference>
<feature type="compositionally biased region" description="Gly residues" evidence="2">
    <location>
        <begin position="14"/>
        <end position="46"/>
    </location>
</feature>
<dbReference type="Proteomes" id="UP000769780">
    <property type="component" value="Unassembled WGS sequence"/>
</dbReference>
<comment type="caution">
    <text evidence="3">The sequence shown here is derived from an EMBL/GenBank/DDBJ whole genome shotgun (WGS) entry which is preliminary data.</text>
</comment>
<evidence type="ECO:0000313" key="3">
    <source>
        <dbReference type="EMBL" id="MBY0097164.1"/>
    </source>
</evidence>
<dbReference type="SUPFAM" id="SSF57997">
    <property type="entry name" value="Tropomyosin"/>
    <property type="match status" value="1"/>
</dbReference>
<evidence type="ECO:0000313" key="4">
    <source>
        <dbReference type="Proteomes" id="UP000769780"/>
    </source>
</evidence>
<feature type="region of interest" description="Disordered" evidence="2">
    <location>
        <begin position="1"/>
        <end position="50"/>
    </location>
</feature>